<dbReference type="GO" id="GO:0005634">
    <property type="term" value="C:nucleus"/>
    <property type="evidence" value="ECO:0007669"/>
    <property type="project" value="UniProtKB-SubCell"/>
</dbReference>
<dbReference type="Pfam" id="PF09734">
    <property type="entry name" value="Tau95"/>
    <property type="match status" value="1"/>
</dbReference>
<gene>
    <name evidence="8" type="ORF">AXF42_Ash017305</name>
</gene>
<dbReference type="STRING" id="1088818.A0A2I0BD97"/>
<dbReference type="GO" id="GO:0001003">
    <property type="term" value="F:RNA polymerase III type 2 promoter sequence-specific DNA binding"/>
    <property type="evidence" value="ECO:0007669"/>
    <property type="project" value="TreeGrafter"/>
</dbReference>
<name>A0A2I0BD97_9ASPA</name>
<dbReference type="PANTHER" id="PTHR13230:SF5">
    <property type="entry name" value="GENERAL TRANSCRIPTION FACTOR 3C POLYPEPTIDE 5"/>
    <property type="match status" value="1"/>
</dbReference>
<evidence type="ECO:0000259" key="7">
    <source>
        <dbReference type="Pfam" id="PF17682"/>
    </source>
</evidence>
<dbReference type="InterPro" id="IPR042536">
    <property type="entry name" value="TFIIIC_tauA_Sfc1"/>
</dbReference>
<evidence type="ECO:0000256" key="3">
    <source>
        <dbReference type="ARBA" id="ARBA00023163"/>
    </source>
</evidence>
<dbReference type="Pfam" id="PF17682">
    <property type="entry name" value="Tau95_N"/>
    <property type="match status" value="1"/>
</dbReference>
<feature type="domain" description="Transcription factor IIIC subunit Tfc1/Sfc1 triple barrel" evidence="7">
    <location>
        <begin position="50"/>
        <end position="169"/>
    </location>
</feature>
<dbReference type="Gene3D" id="3.30.200.160">
    <property type="entry name" value="TFIIIC, subcomplex tauA, subunit Sfc1, barrel domain"/>
    <property type="match status" value="1"/>
</dbReference>
<keyword evidence="4" id="KW-0539">Nucleus</keyword>
<evidence type="ECO:0000259" key="6">
    <source>
        <dbReference type="Pfam" id="PF09734"/>
    </source>
</evidence>
<dbReference type="AlphaFoldDB" id="A0A2I0BD97"/>
<dbReference type="InterPro" id="IPR040454">
    <property type="entry name" value="TF_IIIC_Tfc1/Sfc1"/>
</dbReference>
<keyword evidence="2" id="KW-0238">DNA-binding</keyword>
<dbReference type="Proteomes" id="UP000236161">
    <property type="component" value="Unassembled WGS sequence"/>
</dbReference>
<evidence type="ECO:0000256" key="5">
    <source>
        <dbReference type="SAM" id="MobiDB-lite"/>
    </source>
</evidence>
<proteinExistence type="predicted"/>
<protein>
    <recommendedName>
        <fullName evidence="10">General transcription factor 3C polypeptide 5</fullName>
    </recommendedName>
</protein>
<reference evidence="8 9" key="1">
    <citation type="journal article" date="2017" name="Nature">
        <title>The Apostasia genome and the evolution of orchids.</title>
        <authorList>
            <person name="Zhang G.Q."/>
            <person name="Liu K.W."/>
            <person name="Li Z."/>
            <person name="Lohaus R."/>
            <person name="Hsiao Y.Y."/>
            <person name="Niu S.C."/>
            <person name="Wang J.Y."/>
            <person name="Lin Y.C."/>
            <person name="Xu Q."/>
            <person name="Chen L.J."/>
            <person name="Yoshida K."/>
            <person name="Fujiwara S."/>
            <person name="Wang Z.W."/>
            <person name="Zhang Y.Q."/>
            <person name="Mitsuda N."/>
            <person name="Wang M."/>
            <person name="Liu G.H."/>
            <person name="Pecoraro L."/>
            <person name="Huang H.X."/>
            <person name="Xiao X.J."/>
            <person name="Lin M."/>
            <person name="Wu X.Y."/>
            <person name="Wu W.L."/>
            <person name="Chen Y.Y."/>
            <person name="Chang S.B."/>
            <person name="Sakamoto S."/>
            <person name="Ohme-Takagi M."/>
            <person name="Yagi M."/>
            <person name="Zeng S.J."/>
            <person name="Shen C.Y."/>
            <person name="Yeh C.M."/>
            <person name="Luo Y.B."/>
            <person name="Tsai W.C."/>
            <person name="Van de Peer Y."/>
            <person name="Liu Z.J."/>
        </authorList>
    </citation>
    <scope>NUCLEOTIDE SEQUENCE [LARGE SCALE GENOMIC DNA]</scope>
    <source>
        <strain evidence="9">cv. Shenzhen</strain>
        <tissue evidence="8">Stem</tissue>
    </source>
</reference>
<keyword evidence="3" id="KW-0804">Transcription</keyword>
<evidence type="ECO:0000256" key="2">
    <source>
        <dbReference type="ARBA" id="ARBA00023125"/>
    </source>
</evidence>
<keyword evidence="9" id="KW-1185">Reference proteome</keyword>
<dbReference type="InterPro" id="IPR041499">
    <property type="entry name" value="Tfc1/Sfc1_N"/>
</dbReference>
<evidence type="ECO:0000256" key="1">
    <source>
        <dbReference type="ARBA" id="ARBA00004123"/>
    </source>
</evidence>
<dbReference type="PANTHER" id="PTHR13230">
    <property type="entry name" value="GENERAL TRANSCRIPTION FACTOR IIIC, POLYPEPTIDE 5"/>
    <property type="match status" value="1"/>
</dbReference>
<feature type="region of interest" description="Disordered" evidence="5">
    <location>
        <begin position="1"/>
        <end position="28"/>
    </location>
</feature>
<feature type="domain" description="Transcription factor IIIC subunit 5 HTH" evidence="6">
    <location>
        <begin position="246"/>
        <end position="313"/>
    </location>
</feature>
<sequence>MALREDDGCSAAAATASTSTSTNPFPPPSAECILKEGTVSGVLPEAEVLAVHYPGYPTSTSRAIKTLGGLPRIAKAWSSAVQNLCGSQDINKDRRRFLKLKFRPDDPFCHPAFAEPRPSSGLLLRISRTRTAHRTATSGVPPLAEHLSVDVVSRVSLAYNFEGMADYQHVIAVHAAESRKKKRTLDLVNELYLGDNVKVDVDHGDLMMLVPPLFARKDKSENIVVLRIPEKFNWEDKLPNGTLEWKAHVAVAKLFEERPIWPRCSIHEHLVDDGVEVSDYLLRRTGYYFSHGPFGKFWIRKGYDPRGAPESRM</sequence>
<accession>A0A2I0BD97</accession>
<comment type="subcellular location">
    <subcellularLocation>
        <location evidence="1">Nucleus</location>
    </subcellularLocation>
</comment>
<dbReference type="OrthoDB" id="5598268at2759"/>
<organism evidence="8 9">
    <name type="scientific">Apostasia shenzhenica</name>
    <dbReference type="NCBI Taxonomy" id="1088818"/>
    <lineage>
        <taxon>Eukaryota</taxon>
        <taxon>Viridiplantae</taxon>
        <taxon>Streptophyta</taxon>
        <taxon>Embryophyta</taxon>
        <taxon>Tracheophyta</taxon>
        <taxon>Spermatophyta</taxon>
        <taxon>Magnoliopsida</taxon>
        <taxon>Liliopsida</taxon>
        <taxon>Asparagales</taxon>
        <taxon>Orchidaceae</taxon>
        <taxon>Apostasioideae</taxon>
        <taxon>Apostasia</taxon>
    </lineage>
</organism>
<evidence type="ECO:0000313" key="8">
    <source>
        <dbReference type="EMBL" id="PKA65781.1"/>
    </source>
</evidence>
<dbReference type="InterPro" id="IPR019136">
    <property type="entry name" value="TF_IIIC_su-5_HTH"/>
</dbReference>
<dbReference type="EMBL" id="KZ451889">
    <property type="protein sequence ID" value="PKA65781.1"/>
    <property type="molecule type" value="Genomic_DNA"/>
</dbReference>
<dbReference type="GO" id="GO:0001002">
    <property type="term" value="F:RNA polymerase III type 1 promoter sequence-specific DNA binding"/>
    <property type="evidence" value="ECO:0007669"/>
    <property type="project" value="TreeGrafter"/>
</dbReference>
<feature type="compositionally biased region" description="Low complexity" evidence="5">
    <location>
        <begin position="10"/>
        <end position="23"/>
    </location>
</feature>
<evidence type="ECO:0008006" key="10">
    <source>
        <dbReference type="Google" id="ProtNLM"/>
    </source>
</evidence>
<dbReference type="GO" id="GO:0000127">
    <property type="term" value="C:transcription factor TFIIIC complex"/>
    <property type="evidence" value="ECO:0007669"/>
    <property type="project" value="InterPro"/>
</dbReference>
<dbReference type="GO" id="GO:0006384">
    <property type="term" value="P:transcription initiation at RNA polymerase III promoter"/>
    <property type="evidence" value="ECO:0007669"/>
    <property type="project" value="InterPro"/>
</dbReference>
<evidence type="ECO:0000313" key="9">
    <source>
        <dbReference type="Proteomes" id="UP000236161"/>
    </source>
</evidence>
<evidence type="ECO:0000256" key="4">
    <source>
        <dbReference type="ARBA" id="ARBA00023242"/>
    </source>
</evidence>